<sequence length="342" mass="38880">MAPTEAHRMGATEILAIGEETNYVPTIFLTHELGKPTESQQWLSLLTSDVVALWLVACERAMNSRGVKAKRNKWILLLELSKHKFVSVELKKADSNGNTITICRPFPPKKVLYTYEGSVTHFEGYAFCVRSDVKYPATLNVWLDQLEKSGVTRYRLSSDFGESTPWYKRTGRRFWIWSAMRQWQCFLPQIVPHCMDSEMKNVWGSGYVAIEWEEIQKELPYPAQGIEPGDFLPTKWPMMRHERPGFNEKSTNHQQRSTEQSLDDRRSPGVKSVGYTPRPFAQSPTRGRGYGHRGGGTSRQLSFSSRDFNAFAAQCVGPSLRWTDYAVFAAQCVAFGSGGRCL</sequence>
<comment type="caution">
    <text evidence="2">The sequence shown here is derived from an EMBL/GenBank/DDBJ whole genome shotgun (WGS) entry which is preliminary data.</text>
</comment>
<evidence type="ECO:0000313" key="2">
    <source>
        <dbReference type="EMBL" id="CAJ2500507.1"/>
    </source>
</evidence>
<feature type="compositionally biased region" description="Polar residues" evidence="1">
    <location>
        <begin position="248"/>
        <end position="260"/>
    </location>
</feature>
<dbReference type="EMBL" id="CAUWAG010000003">
    <property type="protein sequence ID" value="CAJ2500507.1"/>
    <property type="molecule type" value="Genomic_DNA"/>
</dbReference>
<evidence type="ECO:0000256" key="1">
    <source>
        <dbReference type="SAM" id="MobiDB-lite"/>
    </source>
</evidence>
<keyword evidence="3" id="KW-1185">Reference proteome</keyword>
<accession>A0AAI8YDA3</accession>
<organism evidence="2 3">
    <name type="scientific">Anthostomella pinea</name>
    <dbReference type="NCBI Taxonomy" id="933095"/>
    <lineage>
        <taxon>Eukaryota</taxon>
        <taxon>Fungi</taxon>
        <taxon>Dikarya</taxon>
        <taxon>Ascomycota</taxon>
        <taxon>Pezizomycotina</taxon>
        <taxon>Sordariomycetes</taxon>
        <taxon>Xylariomycetidae</taxon>
        <taxon>Xylariales</taxon>
        <taxon>Xylariaceae</taxon>
        <taxon>Anthostomella</taxon>
    </lineage>
</organism>
<name>A0AAI8YDA3_9PEZI</name>
<protein>
    <submittedName>
        <fullName evidence="2">Uu.00g033600.m01.CDS01</fullName>
    </submittedName>
</protein>
<dbReference type="AlphaFoldDB" id="A0AAI8YDA3"/>
<dbReference type="Proteomes" id="UP001295740">
    <property type="component" value="Unassembled WGS sequence"/>
</dbReference>
<reference evidence="2" key="1">
    <citation type="submission" date="2023-10" db="EMBL/GenBank/DDBJ databases">
        <authorList>
            <person name="Hackl T."/>
        </authorList>
    </citation>
    <scope>NUCLEOTIDE SEQUENCE</scope>
</reference>
<proteinExistence type="predicted"/>
<evidence type="ECO:0000313" key="3">
    <source>
        <dbReference type="Proteomes" id="UP001295740"/>
    </source>
</evidence>
<gene>
    <name evidence="2" type="ORF">KHLLAP_LOCUS975</name>
</gene>
<feature type="region of interest" description="Disordered" evidence="1">
    <location>
        <begin position="242"/>
        <end position="298"/>
    </location>
</feature>